<dbReference type="Pfam" id="PF11588">
    <property type="entry name" value="DUF3243"/>
    <property type="match status" value="1"/>
</dbReference>
<dbReference type="PIRSF" id="PIRSF004764">
    <property type="entry name" value="YmfJ"/>
    <property type="match status" value="1"/>
</dbReference>
<accession>A0ABW4MIW6</accession>
<comment type="caution">
    <text evidence="1">The sequence shown here is derived from an EMBL/GenBank/DDBJ whole genome shotgun (WGS) entry which is preliminary data.</text>
</comment>
<protein>
    <submittedName>
        <fullName evidence="1">DUF3243 domain-containing protein</fullName>
    </submittedName>
</protein>
<dbReference type="InterPro" id="IPR038292">
    <property type="entry name" value="YmfJ/YflH_sf"/>
</dbReference>
<proteinExistence type="predicted"/>
<organism evidence="1 2">
    <name type="scientific">Fredinandcohnia salidurans</name>
    <dbReference type="NCBI Taxonomy" id="2595041"/>
    <lineage>
        <taxon>Bacteria</taxon>
        <taxon>Bacillati</taxon>
        <taxon>Bacillota</taxon>
        <taxon>Bacilli</taxon>
        <taxon>Bacillales</taxon>
        <taxon>Bacillaceae</taxon>
        <taxon>Fredinandcohnia</taxon>
    </lineage>
</organism>
<dbReference type="InterPro" id="IPR021637">
    <property type="entry name" value="DUF3243"/>
</dbReference>
<name>A0ABW4MIW6_9BACI</name>
<evidence type="ECO:0000313" key="2">
    <source>
        <dbReference type="Proteomes" id="UP001597227"/>
    </source>
</evidence>
<dbReference type="Gene3D" id="1.10.760.20">
    <property type="entry name" value="Protein of unknown function DUF3243"/>
    <property type="match status" value="1"/>
</dbReference>
<keyword evidence="2" id="KW-1185">Reference proteome</keyword>
<reference evidence="2" key="1">
    <citation type="journal article" date="2019" name="Int. J. Syst. Evol. Microbiol.">
        <title>The Global Catalogue of Microorganisms (GCM) 10K type strain sequencing project: providing services to taxonomists for standard genome sequencing and annotation.</title>
        <authorList>
            <consortium name="The Broad Institute Genomics Platform"/>
            <consortium name="The Broad Institute Genome Sequencing Center for Infectious Disease"/>
            <person name="Wu L."/>
            <person name="Ma J."/>
        </authorList>
    </citation>
    <scope>NUCLEOTIDE SEQUENCE [LARGE SCALE GENOMIC DNA]</scope>
    <source>
        <strain evidence="2">CCUG 15531</strain>
    </source>
</reference>
<gene>
    <name evidence="1" type="ORF">ACFSFW_04715</name>
</gene>
<dbReference type="EMBL" id="JBHUEK010000007">
    <property type="protein sequence ID" value="MFD1777962.1"/>
    <property type="molecule type" value="Genomic_DNA"/>
</dbReference>
<dbReference type="InterPro" id="IPR024702">
    <property type="entry name" value="Uncharacterised_YmfJ"/>
</dbReference>
<dbReference type="Proteomes" id="UP001597227">
    <property type="component" value="Unassembled WGS sequence"/>
</dbReference>
<sequence>MSVLDNFEEWKDFLGDRLQHAKSEGMDQQVISNMAQQLGDYLANEVEPKNAQEKVLRDLWTVASEEEQQAIANVMIKLVQ</sequence>
<dbReference type="RefSeq" id="WP_099355314.1">
    <property type="nucleotide sequence ID" value="NZ_JBHUEK010000007.1"/>
</dbReference>
<evidence type="ECO:0000313" key="1">
    <source>
        <dbReference type="EMBL" id="MFD1777962.1"/>
    </source>
</evidence>